<dbReference type="InterPro" id="IPR036188">
    <property type="entry name" value="FAD/NAD-bd_sf"/>
</dbReference>
<evidence type="ECO:0000313" key="2">
    <source>
        <dbReference type="Proteomes" id="UP000005442"/>
    </source>
</evidence>
<evidence type="ECO:0000313" key="1">
    <source>
        <dbReference type="EMBL" id="AEV75980.1"/>
    </source>
</evidence>
<reference evidence="1 2" key="1">
    <citation type="submission" date="2011-12" db="EMBL/GenBank/DDBJ databases">
        <title>Complete sequence of Mycobacterium rhodesiae NBB3.</title>
        <authorList>
            <consortium name="US DOE Joint Genome Institute"/>
            <person name="Lucas S."/>
            <person name="Han J."/>
            <person name="Lapidus A."/>
            <person name="Cheng J.-F."/>
            <person name="Goodwin L."/>
            <person name="Pitluck S."/>
            <person name="Peters L."/>
            <person name="Mikhailova N."/>
            <person name="Gu W."/>
            <person name="Detter J.C."/>
            <person name="Han C."/>
            <person name="Tapia R."/>
            <person name="Land M."/>
            <person name="Hauser L."/>
            <person name="Kyrpides N."/>
            <person name="Ivanova N."/>
            <person name="Pagani I."/>
            <person name="Mattes T."/>
            <person name="Holmes A."/>
            <person name="Rutledge P."/>
            <person name="Paulsen I."/>
            <person name="Coleman N."/>
            <person name="Woyke T."/>
        </authorList>
    </citation>
    <scope>NUCLEOTIDE SEQUENCE [LARGE SCALE GENOMIC DNA]</scope>
    <source>
        <strain evidence="1 2">NBB3</strain>
    </source>
</reference>
<dbReference type="eggNOG" id="ENOG5030UVZ">
    <property type="taxonomic scope" value="Bacteria"/>
</dbReference>
<dbReference type="KEGG" id="mrh:MycrhN_5507"/>
<name>G8RJN9_MYCRN</name>
<dbReference type="EMBL" id="CP003169">
    <property type="protein sequence ID" value="AEV75980.1"/>
    <property type="molecule type" value="Genomic_DNA"/>
</dbReference>
<dbReference type="AlphaFoldDB" id="G8RJN9"/>
<proteinExistence type="predicted"/>
<dbReference type="Proteomes" id="UP000005442">
    <property type="component" value="Chromosome"/>
</dbReference>
<sequence length="390" mass="41280">MLHVARLRMSGWRAAQFLPLVIQPQGCPGSLLLEVQWHHNYSPCRTCCDTGPGSSNGSHRARRASLHFVGRIGAHQRSSAPLQGHPTGGRQQMLRAHSDEVTEAEFRAVPAVESVDILCIGSGSAGLAAGIAGADAGLQVLVADPAQRVVTPAQTPVDVESWTTLLQRRWGTELLGDQTSTYLDEMTSSLGPASVARKAGHLPVGTVETFTDLSGDPTQTVPPFRGSELATWARQCLASPFGMILSRVSTSTLTPMRQVHGTDITATRIVSVPMAARGEVTVREWLSDVARDRNVTVNECSVQGLLFNRGQPVGAVLDTPDGARSVRARRGVLLGTSCSTSDAVLAMSPMAIVGGATLCVVGRTASRFARLEFLHSAAALEQCAPPGRLA</sequence>
<dbReference type="SUPFAM" id="SSF51905">
    <property type="entry name" value="FAD/NAD(P)-binding domain"/>
    <property type="match status" value="1"/>
</dbReference>
<dbReference type="HOGENOM" id="CLU_059533_0_0_11"/>
<accession>G8RJN9</accession>
<protein>
    <recommendedName>
        <fullName evidence="3">FAD-dependent oxidoreductase 2 FAD binding domain-containing protein</fullName>
    </recommendedName>
</protein>
<keyword evidence="2" id="KW-1185">Reference proteome</keyword>
<dbReference type="Gene3D" id="3.50.50.60">
    <property type="entry name" value="FAD/NAD(P)-binding domain"/>
    <property type="match status" value="1"/>
</dbReference>
<gene>
    <name evidence="1" type="ordered locus">MycrhN_5507</name>
</gene>
<organism evidence="1 2">
    <name type="scientific">Mycolicibacterium rhodesiae (strain NBB3)</name>
    <name type="common">Mycobacterium rhodesiae</name>
    <dbReference type="NCBI Taxonomy" id="710685"/>
    <lineage>
        <taxon>Bacteria</taxon>
        <taxon>Bacillati</taxon>
        <taxon>Actinomycetota</taxon>
        <taxon>Actinomycetes</taxon>
        <taxon>Mycobacteriales</taxon>
        <taxon>Mycobacteriaceae</taxon>
        <taxon>Mycolicibacterium</taxon>
    </lineage>
</organism>
<evidence type="ECO:0008006" key="3">
    <source>
        <dbReference type="Google" id="ProtNLM"/>
    </source>
</evidence>
<dbReference type="PATRIC" id="fig|710685.3.peg.5531"/>